<reference evidence="1 2" key="1">
    <citation type="journal article" date="2011" name="Stand. Genomic Sci.">
        <title>Complete genome sequence of Haliscomenobacter hydrossis type strain (O).</title>
        <authorList>
            <consortium name="US DOE Joint Genome Institute (JGI-PGF)"/>
            <person name="Daligault H."/>
            <person name="Lapidus A."/>
            <person name="Zeytun A."/>
            <person name="Nolan M."/>
            <person name="Lucas S."/>
            <person name="Del Rio T.G."/>
            <person name="Tice H."/>
            <person name="Cheng J.F."/>
            <person name="Tapia R."/>
            <person name="Han C."/>
            <person name="Goodwin L."/>
            <person name="Pitluck S."/>
            <person name="Liolios K."/>
            <person name="Pagani I."/>
            <person name="Ivanova N."/>
            <person name="Huntemann M."/>
            <person name="Mavromatis K."/>
            <person name="Mikhailova N."/>
            <person name="Pati A."/>
            <person name="Chen A."/>
            <person name="Palaniappan K."/>
            <person name="Land M."/>
            <person name="Hauser L."/>
            <person name="Brambilla E.M."/>
            <person name="Rohde M."/>
            <person name="Verbarg S."/>
            <person name="Goker M."/>
            <person name="Bristow J."/>
            <person name="Eisen J.A."/>
            <person name="Markowitz V."/>
            <person name="Hugenholtz P."/>
            <person name="Kyrpides N.C."/>
            <person name="Klenk H.P."/>
            <person name="Woyke T."/>
        </authorList>
    </citation>
    <scope>NUCLEOTIDE SEQUENCE [LARGE SCALE GENOMIC DNA]</scope>
    <source>
        <strain evidence="2">ATCC 27775 / DSM 1100 / LMG 10767 / O</strain>
    </source>
</reference>
<proteinExistence type="predicted"/>
<protein>
    <submittedName>
        <fullName evidence="1">Uncharacterized protein</fullName>
    </submittedName>
</protein>
<sequence>MTRIKRIFADLIRVNPLNPRHPRSHLACREKAEGSERSEKFVYMRLSAIDRAKNH</sequence>
<organism evidence="1 2">
    <name type="scientific">Haliscomenobacter hydrossis (strain ATCC 27775 / DSM 1100 / LMG 10767 / O)</name>
    <dbReference type="NCBI Taxonomy" id="760192"/>
    <lineage>
        <taxon>Bacteria</taxon>
        <taxon>Pseudomonadati</taxon>
        <taxon>Bacteroidota</taxon>
        <taxon>Saprospiria</taxon>
        <taxon>Saprospirales</taxon>
        <taxon>Haliscomenobacteraceae</taxon>
        <taxon>Haliscomenobacter</taxon>
    </lineage>
</organism>
<accession>F4KVN1</accession>
<dbReference type="Proteomes" id="UP000008461">
    <property type="component" value="Chromosome"/>
</dbReference>
<reference key="2">
    <citation type="submission" date="2011-04" db="EMBL/GenBank/DDBJ databases">
        <title>Complete sequence of chromosome of Haliscomenobacter hydrossis DSM 1100.</title>
        <authorList>
            <consortium name="US DOE Joint Genome Institute (JGI-PGF)"/>
            <person name="Lucas S."/>
            <person name="Han J."/>
            <person name="Lapidus A."/>
            <person name="Bruce D."/>
            <person name="Goodwin L."/>
            <person name="Pitluck S."/>
            <person name="Peters L."/>
            <person name="Kyrpides N."/>
            <person name="Mavromatis K."/>
            <person name="Ivanova N."/>
            <person name="Ovchinnikova G."/>
            <person name="Pagani I."/>
            <person name="Daligault H."/>
            <person name="Detter J.C."/>
            <person name="Han C."/>
            <person name="Land M."/>
            <person name="Hauser L."/>
            <person name="Markowitz V."/>
            <person name="Cheng J.-F."/>
            <person name="Hugenholtz P."/>
            <person name="Woyke T."/>
            <person name="Wu D."/>
            <person name="Verbarg S."/>
            <person name="Frueling A."/>
            <person name="Brambilla E."/>
            <person name="Klenk H.-P."/>
            <person name="Eisen J.A."/>
        </authorList>
    </citation>
    <scope>NUCLEOTIDE SEQUENCE</scope>
    <source>
        <strain>DSM 1100</strain>
    </source>
</reference>
<evidence type="ECO:0000313" key="1">
    <source>
        <dbReference type="EMBL" id="AEE52488.1"/>
    </source>
</evidence>
<keyword evidence="2" id="KW-1185">Reference proteome</keyword>
<evidence type="ECO:0000313" key="2">
    <source>
        <dbReference type="Proteomes" id="UP000008461"/>
    </source>
</evidence>
<name>F4KVN1_HALH1</name>
<dbReference type="KEGG" id="hhy:Halhy_4652"/>
<gene>
    <name evidence="1" type="ordered locus">Halhy_4652</name>
</gene>
<dbReference type="EMBL" id="CP002691">
    <property type="protein sequence ID" value="AEE52488.1"/>
    <property type="molecule type" value="Genomic_DNA"/>
</dbReference>
<dbReference type="HOGENOM" id="CLU_3025984_0_0_10"/>
<dbReference type="AlphaFoldDB" id="F4KVN1"/>
<dbReference type="STRING" id="760192.Halhy_4652"/>